<feature type="transmembrane region" description="Helical" evidence="7">
    <location>
        <begin position="398"/>
        <end position="414"/>
    </location>
</feature>
<dbReference type="InterPro" id="IPR038377">
    <property type="entry name" value="Na/Glc_symporter_sf"/>
</dbReference>
<comment type="subcellular location">
    <subcellularLocation>
        <location evidence="1">Membrane</location>
        <topology evidence="1">Multi-pass membrane protein</topology>
    </subcellularLocation>
</comment>
<sequence length="415" mass="45393">MPDFDVTTPDFTIAALYIIIVMGIGIWISRSHGDTNSYFLGGRGAIWPVIGISMMSANLSGTSFAGLAGAGYEHGIAVWNYEWTATLVLIFFSLFVLPFYLRSKVSTMPEFLERRYDGRARKVFAAFSVFTAILIDSAGALFAGSLTLQLLFPDMPLWTLIAAIAFLGGLYVIFGGLKAVMITDTIQGVLLIVVGTIIFFMTFWQIGSWEGVRQAAPEGGFTIAPPADDDFFPWPGIFTGAIWLSFYYWTTNQVVVQKVLAAKNVNHGRWGLLLAGAFQLPFLFILVLPGVMGREIFPEIGDQDQIWPALVFVLLPEGLRGLALAALVAALMSTVDSVLNGSASLVVNDFVKPRKKHWSEARMLMLSRVLVGVFMVLAAIWAPIIGSFGGIVEYFQSFLGYITMPVVVVFLGGLF</sequence>
<dbReference type="RefSeq" id="WP_274353460.1">
    <property type="nucleotide sequence ID" value="NZ_JAQZSM010000019.1"/>
</dbReference>
<reference evidence="8" key="1">
    <citation type="submission" date="2023-02" db="EMBL/GenBank/DDBJ databases">
        <title>Description of Roseinatronobacter alkalisoli sp. nov., an alkaliphilic bacerium isolated from soda soil.</title>
        <authorList>
            <person name="Wei W."/>
        </authorList>
    </citation>
    <scope>NUCLEOTIDE SEQUENCE</scope>
    <source>
        <strain evidence="8">HJB301</strain>
    </source>
</reference>
<comment type="caution">
    <text evidence="8">The sequence shown here is derived from an EMBL/GenBank/DDBJ whole genome shotgun (WGS) entry which is preliminary data.</text>
</comment>
<feature type="transmembrane region" description="Helical" evidence="7">
    <location>
        <begin position="123"/>
        <end position="143"/>
    </location>
</feature>
<feature type="transmembrane region" description="Helical" evidence="7">
    <location>
        <begin position="189"/>
        <end position="207"/>
    </location>
</feature>
<keyword evidence="3 7" id="KW-0812">Transmembrane</keyword>
<dbReference type="Pfam" id="PF00474">
    <property type="entry name" value="SSF"/>
    <property type="match status" value="1"/>
</dbReference>
<evidence type="ECO:0000256" key="1">
    <source>
        <dbReference type="ARBA" id="ARBA00004141"/>
    </source>
</evidence>
<evidence type="ECO:0000256" key="7">
    <source>
        <dbReference type="SAM" id="Phobius"/>
    </source>
</evidence>
<evidence type="ECO:0000313" key="8">
    <source>
        <dbReference type="EMBL" id="MDD7972783.1"/>
    </source>
</evidence>
<organism evidence="8 9">
    <name type="scientific">Roseinatronobacter alkalisoli</name>
    <dbReference type="NCBI Taxonomy" id="3028235"/>
    <lineage>
        <taxon>Bacteria</taxon>
        <taxon>Pseudomonadati</taxon>
        <taxon>Pseudomonadota</taxon>
        <taxon>Alphaproteobacteria</taxon>
        <taxon>Rhodobacterales</taxon>
        <taxon>Paracoccaceae</taxon>
        <taxon>Roseinatronobacter</taxon>
    </lineage>
</organism>
<evidence type="ECO:0000256" key="3">
    <source>
        <dbReference type="ARBA" id="ARBA00022692"/>
    </source>
</evidence>
<dbReference type="Proteomes" id="UP001431784">
    <property type="component" value="Unassembled WGS sequence"/>
</dbReference>
<dbReference type="PANTHER" id="PTHR11819:SF195">
    <property type="entry name" value="SODIUM_GLUCOSE COTRANSPORTER 4"/>
    <property type="match status" value="1"/>
</dbReference>
<feature type="transmembrane region" description="Helical" evidence="7">
    <location>
        <begin position="83"/>
        <end position="102"/>
    </location>
</feature>
<feature type="transmembrane region" description="Helical" evidence="7">
    <location>
        <begin position="369"/>
        <end position="392"/>
    </location>
</feature>
<dbReference type="Gene3D" id="1.20.1730.10">
    <property type="entry name" value="Sodium/glucose cotransporter"/>
    <property type="match status" value="1"/>
</dbReference>
<feature type="transmembrane region" description="Helical" evidence="7">
    <location>
        <begin position="231"/>
        <end position="249"/>
    </location>
</feature>
<keyword evidence="5 7" id="KW-0472">Membrane</keyword>
<comment type="similarity">
    <text evidence="2 6">Belongs to the sodium:solute symporter (SSF) (TC 2.A.21) family.</text>
</comment>
<name>A0ABT5TFU7_9RHOB</name>
<feature type="transmembrane region" description="Helical" evidence="7">
    <location>
        <begin position="270"/>
        <end position="292"/>
    </location>
</feature>
<feature type="transmembrane region" description="Helical" evidence="7">
    <location>
        <begin position="12"/>
        <end position="28"/>
    </location>
</feature>
<accession>A0ABT5TFU7</accession>
<dbReference type="PANTHER" id="PTHR11819">
    <property type="entry name" value="SOLUTE CARRIER FAMILY 5"/>
    <property type="match status" value="1"/>
</dbReference>
<evidence type="ECO:0000256" key="2">
    <source>
        <dbReference type="ARBA" id="ARBA00006434"/>
    </source>
</evidence>
<feature type="transmembrane region" description="Helical" evidence="7">
    <location>
        <begin position="322"/>
        <end position="348"/>
    </location>
</feature>
<protein>
    <submittedName>
        <fullName evidence="8">Sodium/solute symporter</fullName>
    </submittedName>
</protein>
<keyword evidence="9" id="KW-1185">Reference proteome</keyword>
<feature type="transmembrane region" description="Helical" evidence="7">
    <location>
        <begin position="49"/>
        <end position="71"/>
    </location>
</feature>
<keyword evidence="4 7" id="KW-1133">Transmembrane helix</keyword>
<dbReference type="EMBL" id="JAQZSM010000019">
    <property type="protein sequence ID" value="MDD7972783.1"/>
    <property type="molecule type" value="Genomic_DNA"/>
</dbReference>
<evidence type="ECO:0000313" key="9">
    <source>
        <dbReference type="Proteomes" id="UP001431784"/>
    </source>
</evidence>
<gene>
    <name evidence="8" type="ORF">PUT78_16940</name>
</gene>
<evidence type="ECO:0000256" key="4">
    <source>
        <dbReference type="ARBA" id="ARBA00022989"/>
    </source>
</evidence>
<proteinExistence type="inferred from homology"/>
<feature type="transmembrane region" description="Helical" evidence="7">
    <location>
        <begin position="155"/>
        <end position="177"/>
    </location>
</feature>
<dbReference type="PROSITE" id="PS50283">
    <property type="entry name" value="NA_SOLUT_SYMP_3"/>
    <property type="match status" value="1"/>
</dbReference>
<dbReference type="InterPro" id="IPR001734">
    <property type="entry name" value="Na/solute_symporter"/>
</dbReference>
<dbReference type="NCBIfam" id="TIGR00813">
    <property type="entry name" value="sss"/>
    <property type="match status" value="1"/>
</dbReference>
<evidence type="ECO:0000256" key="5">
    <source>
        <dbReference type="ARBA" id="ARBA00023136"/>
    </source>
</evidence>
<evidence type="ECO:0000256" key="6">
    <source>
        <dbReference type="RuleBase" id="RU362091"/>
    </source>
</evidence>